<reference evidence="1 2" key="1">
    <citation type="journal article" date="2019" name="Genome Biol. Evol.">
        <title>Insights into the evolution of the New World diploid cottons (Gossypium, subgenus Houzingenia) based on genome sequencing.</title>
        <authorList>
            <person name="Grover C.E."/>
            <person name="Arick M.A. 2nd"/>
            <person name="Thrash A."/>
            <person name="Conover J.L."/>
            <person name="Sanders W.S."/>
            <person name="Peterson D.G."/>
            <person name="Frelichowski J.E."/>
            <person name="Scheffler J.A."/>
            <person name="Scheffler B.E."/>
            <person name="Wendel J.F."/>
        </authorList>
    </citation>
    <scope>NUCLEOTIDE SEQUENCE [LARGE SCALE GENOMIC DNA]</scope>
    <source>
        <strain evidence="1">185</strain>
        <tissue evidence="1">Leaf</tissue>
    </source>
</reference>
<dbReference type="EMBL" id="JABFAA010000011">
    <property type="protein sequence ID" value="MBA0695939.1"/>
    <property type="molecule type" value="Genomic_DNA"/>
</dbReference>
<evidence type="ECO:0000313" key="2">
    <source>
        <dbReference type="Proteomes" id="UP000593577"/>
    </source>
</evidence>
<evidence type="ECO:0000313" key="1">
    <source>
        <dbReference type="EMBL" id="MBA0695939.1"/>
    </source>
</evidence>
<sequence>MLLLLAPKTSLCGCWYTVLLFIHGELGPKCN</sequence>
<accession>A0A7J8YAC7</accession>
<proteinExistence type="predicted"/>
<keyword evidence="2" id="KW-1185">Reference proteome</keyword>
<dbReference type="Proteomes" id="UP000593577">
    <property type="component" value="Unassembled WGS sequence"/>
</dbReference>
<protein>
    <submittedName>
        <fullName evidence="1">Uncharacterized protein</fullName>
    </submittedName>
</protein>
<comment type="caution">
    <text evidence="1">The sequence shown here is derived from an EMBL/GenBank/DDBJ whole genome shotgun (WGS) entry which is preliminary data.</text>
</comment>
<feature type="non-terminal residue" evidence="1">
    <location>
        <position position="31"/>
    </location>
</feature>
<dbReference type="AlphaFoldDB" id="A0A7J8YAC7"/>
<name>A0A7J8YAC7_GOSAI</name>
<organism evidence="1 2">
    <name type="scientific">Gossypium aridum</name>
    <name type="common">American cotton</name>
    <name type="synonym">Erioxylum aridum</name>
    <dbReference type="NCBI Taxonomy" id="34290"/>
    <lineage>
        <taxon>Eukaryota</taxon>
        <taxon>Viridiplantae</taxon>
        <taxon>Streptophyta</taxon>
        <taxon>Embryophyta</taxon>
        <taxon>Tracheophyta</taxon>
        <taxon>Spermatophyta</taxon>
        <taxon>Magnoliopsida</taxon>
        <taxon>eudicotyledons</taxon>
        <taxon>Gunneridae</taxon>
        <taxon>Pentapetalae</taxon>
        <taxon>rosids</taxon>
        <taxon>malvids</taxon>
        <taxon>Malvales</taxon>
        <taxon>Malvaceae</taxon>
        <taxon>Malvoideae</taxon>
        <taxon>Gossypium</taxon>
    </lineage>
</organism>
<gene>
    <name evidence="1" type="ORF">Goari_002536</name>
</gene>